<dbReference type="InterPro" id="IPR057684">
    <property type="entry name" value="DUF7924"/>
</dbReference>
<keyword evidence="4" id="KW-1185">Reference proteome</keyword>
<proteinExistence type="predicted"/>
<dbReference type="OrthoDB" id="5400850at2759"/>
<evidence type="ECO:0000259" key="2">
    <source>
        <dbReference type="Pfam" id="PF25545"/>
    </source>
</evidence>
<feature type="compositionally biased region" description="Low complexity" evidence="1">
    <location>
        <begin position="192"/>
        <end position="203"/>
    </location>
</feature>
<dbReference type="EMBL" id="NPHW01004586">
    <property type="protein sequence ID" value="OXV07751.1"/>
    <property type="molecule type" value="Genomic_DNA"/>
</dbReference>
<gene>
    <name evidence="3" type="ORF">Egran_04486</name>
</gene>
<sequence>MASAHEPVVARKRRRAAAPNIEVRSQEIGKKEPRRRLRSSSSKKAQQLQKDSNHPSPPKTRKRPREAEVEQATDCGLAKRSRKLVQQPSPAQQPKNRKRPREVLNPLRKNSAEAPRKRARRSLGNTIVETPEETASTVSEGETDPIGYWAKTDHWPKGYAEQRDDTMSHLLARQKSTASLRRKRSELASIEPASVAPSSTTPSDQKPREVKSAPYQDPRYKLLLSTKGSFMDESKLGITEKSKETYLKLLDVKQTVPSDSLFRDDIFKRTCQNIQDRNEARVIRDISLLIVPSAETLATYGAEHLNNLIDSTNEGWNNSIPLTGTRPQPDYSVGFKREAFTKDQLNKLSPFIGDFIAGDQSYFMATYYMYFPFFTCEVKCGAAALDIADRQNAHSMTLSVRAIVELFRLVGREMELHQEILAFSISHDHRSVRIYGHYPVIDGKDTKYYRNPIRTFDFTELDGKEKWTAYRFTKSVYDTWMPAHFERLCSAIDKIPADLDFSVPQDLERHRLSESTELESLPREPSQQSISDAGDTTPNTSFTGQGARKRPRKRPAAGQ</sequence>
<feature type="compositionally biased region" description="Polar residues" evidence="1">
    <location>
        <begin position="84"/>
        <end position="94"/>
    </location>
</feature>
<feature type="region of interest" description="Disordered" evidence="1">
    <location>
        <begin position="512"/>
        <end position="559"/>
    </location>
</feature>
<feature type="region of interest" description="Disordered" evidence="1">
    <location>
        <begin position="1"/>
        <end position="152"/>
    </location>
</feature>
<dbReference type="PANTHER" id="PTHR42470:SF2">
    <property type="match status" value="1"/>
</dbReference>
<name>A0A232LUB1_9EURO</name>
<comment type="caution">
    <text evidence="3">The sequence shown here is derived from an EMBL/GenBank/DDBJ whole genome shotgun (WGS) entry which is preliminary data.</text>
</comment>
<organism evidence="3 4">
    <name type="scientific">Elaphomyces granulatus</name>
    <dbReference type="NCBI Taxonomy" id="519963"/>
    <lineage>
        <taxon>Eukaryota</taxon>
        <taxon>Fungi</taxon>
        <taxon>Dikarya</taxon>
        <taxon>Ascomycota</taxon>
        <taxon>Pezizomycotina</taxon>
        <taxon>Eurotiomycetes</taxon>
        <taxon>Eurotiomycetidae</taxon>
        <taxon>Eurotiales</taxon>
        <taxon>Elaphomycetaceae</taxon>
        <taxon>Elaphomyces</taxon>
    </lineage>
</organism>
<accession>A0A232LUB1</accession>
<reference evidence="3 4" key="1">
    <citation type="journal article" date="2015" name="Environ. Microbiol.">
        <title>Metagenome sequence of Elaphomyces granulatus from sporocarp tissue reveals Ascomycota ectomycorrhizal fingerprints of genome expansion and a Proteobacteria-rich microbiome.</title>
        <authorList>
            <person name="Quandt C.A."/>
            <person name="Kohler A."/>
            <person name="Hesse C.N."/>
            <person name="Sharpton T.J."/>
            <person name="Martin F."/>
            <person name="Spatafora J.W."/>
        </authorList>
    </citation>
    <scope>NUCLEOTIDE SEQUENCE [LARGE SCALE GENOMIC DNA]</scope>
    <source>
        <strain evidence="3 4">OSC145934</strain>
    </source>
</reference>
<dbReference type="Proteomes" id="UP000243515">
    <property type="component" value="Unassembled WGS sequence"/>
</dbReference>
<feature type="compositionally biased region" description="Polar residues" evidence="1">
    <location>
        <begin position="525"/>
        <end position="543"/>
    </location>
</feature>
<evidence type="ECO:0000256" key="1">
    <source>
        <dbReference type="SAM" id="MobiDB-lite"/>
    </source>
</evidence>
<dbReference type="AlphaFoldDB" id="A0A232LUB1"/>
<protein>
    <recommendedName>
        <fullName evidence="2">DUF7924 domain-containing protein</fullName>
    </recommendedName>
</protein>
<dbReference type="PANTHER" id="PTHR42470">
    <property type="entry name" value="VAST DOMAIN-CONTAINING PROTEIN"/>
    <property type="match status" value="1"/>
</dbReference>
<dbReference type="Pfam" id="PF25545">
    <property type="entry name" value="DUF7924"/>
    <property type="match status" value="1"/>
</dbReference>
<evidence type="ECO:0000313" key="4">
    <source>
        <dbReference type="Proteomes" id="UP000243515"/>
    </source>
</evidence>
<feature type="region of interest" description="Disordered" evidence="1">
    <location>
        <begin position="176"/>
        <end position="216"/>
    </location>
</feature>
<feature type="compositionally biased region" description="Basic residues" evidence="1">
    <location>
        <begin position="547"/>
        <end position="559"/>
    </location>
</feature>
<feature type="domain" description="DUF7924" evidence="2">
    <location>
        <begin position="267"/>
        <end position="492"/>
    </location>
</feature>
<feature type="compositionally biased region" description="Polar residues" evidence="1">
    <location>
        <begin position="123"/>
        <end position="140"/>
    </location>
</feature>
<evidence type="ECO:0000313" key="3">
    <source>
        <dbReference type="EMBL" id="OXV07751.1"/>
    </source>
</evidence>